<protein>
    <submittedName>
        <fullName evidence="1">Uncharacterized protein</fullName>
    </submittedName>
</protein>
<evidence type="ECO:0000313" key="2">
    <source>
        <dbReference type="Proteomes" id="UP000249204"/>
    </source>
</evidence>
<organism evidence="1 2">
    <name type="scientific">Paenibacillus silvae</name>
    <dbReference type="NCBI Taxonomy" id="1325358"/>
    <lineage>
        <taxon>Bacteria</taxon>
        <taxon>Bacillati</taxon>
        <taxon>Bacillota</taxon>
        <taxon>Bacilli</taxon>
        <taxon>Bacillales</taxon>
        <taxon>Paenibacillaceae</taxon>
        <taxon>Paenibacillus</taxon>
    </lineage>
</organism>
<gene>
    <name evidence="1" type="ORF">DN757_29680</name>
</gene>
<comment type="caution">
    <text evidence="1">The sequence shown here is derived from an EMBL/GenBank/DDBJ whole genome shotgun (WGS) entry which is preliminary data.</text>
</comment>
<name>A0A2W6N8Q5_9BACL</name>
<evidence type="ECO:0000313" key="1">
    <source>
        <dbReference type="EMBL" id="PZT51999.1"/>
    </source>
</evidence>
<dbReference type="AlphaFoldDB" id="A0A2W6N8Q5"/>
<proteinExistence type="predicted"/>
<accession>A0A2W6N8Q5</accession>
<dbReference type="RefSeq" id="WP_111273744.1">
    <property type="nucleotide sequence ID" value="NZ_QKWW01000143.1"/>
</dbReference>
<dbReference type="Proteomes" id="UP000249204">
    <property type="component" value="Unassembled WGS sequence"/>
</dbReference>
<dbReference type="EMBL" id="QKWW01000143">
    <property type="protein sequence ID" value="PZT51999.1"/>
    <property type="molecule type" value="Genomic_DNA"/>
</dbReference>
<sequence>MIIPYIETEESGLVQHNWEFTVRDNLEISVFRYKLLKRKTTRSKFREVATWEAWRFPKPFVLPPLPDGALVDLKNTITDMLENSIRALMNEHGTEEKNHENTQGD</sequence>
<reference evidence="1 2" key="1">
    <citation type="submission" date="2018-06" db="EMBL/GenBank/DDBJ databases">
        <title>Isolation of heavy metals resistant Paenibacillus silvae NC2 from Gold-Copper mine in ZiJin, China.</title>
        <authorList>
            <person name="Xu J."/>
            <person name="Mazhar H.S."/>
            <person name="Rensing C."/>
        </authorList>
    </citation>
    <scope>NUCLEOTIDE SEQUENCE [LARGE SCALE GENOMIC DNA]</scope>
    <source>
        <strain evidence="1 2">NC2</strain>
    </source>
</reference>